<comment type="caution">
    <text evidence="2">The sequence shown here is derived from an EMBL/GenBank/DDBJ whole genome shotgun (WGS) entry which is preliminary data.</text>
</comment>
<evidence type="ECO:0000313" key="3">
    <source>
        <dbReference type="Proteomes" id="UP001243403"/>
    </source>
</evidence>
<name>A0ABT6V7C2_9FLAO</name>
<evidence type="ECO:0000259" key="1">
    <source>
        <dbReference type="Pfam" id="PF10988"/>
    </source>
</evidence>
<protein>
    <submittedName>
        <fullName evidence="2">Head GIN domain-containing protein</fullName>
    </submittedName>
</protein>
<proteinExistence type="predicted"/>
<keyword evidence="3" id="KW-1185">Reference proteome</keyword>
<reference evidence="2 3" key="1">
    <citation type="submission" date="2023-04" db="EMBL/GenBank/DDBJ databases">
        <title>Two novel species of Flavobacterium.</title>
        <authorList>
            <person name="Liu Q."/>
            <person name="Xin Y.-H."/>
        </authorList>
    </citation>
    <scope>NUCLEOTIDE SEQUENCE [LARGE SCALE GENOMIC DNA]</scope>
    <source>
        <strain evidence="2 3">LB1P51</strain>
    </source>
</reference>
<dbReference type="Gene3D" id="2.160.20.120">
    <property type="match status" value="1"/>
</dbReference>
<dbReference type="EMBL" id="JASCRZ010000001">
    <property type="protein sequence ID" value="MDI5894130.1"/>
    <property type="molecule type" value="Genomic_DNA"/>
</dbReference>
<evidence type="ECO:0000313" key="2">
    <source>
        <dbReference type="EMBL" id="MDI5894130.1"/>
    </source>
</evidence>
<dbReference type="RefSeq" id="WP_282715473.1">
    <property type="nucleotide sequence ID" value="NZ_JASCRZ010000001.1"/>
</dbReference>
<gene>
    <name evidence="2" type="ORF">QLS65_04450</name>
</gene>
<sequence>MKSKTHEYQKSNIRNMSKKLVIIAFVLLTQITNAQVSRNLGDFDEVKVFDKINVKLIPASENKIVITGDRADEVETVNKNGELKIRMPFPQLLSGDDITIKLYFKNIESISASEGSYVSSETDFKQTMLDLNAKSGAEINIEIDVDKVNIKASAGGIIDVSGKATNQDVVITSGGILKAIDLHTKQTTISVAAGGKSEIHATTLVDAKVKAGGSIFIYGKPKQINKEVFIGGTILEKN</sequence>
<dbReference type="Pfam" id="PF10988">
    <property type="entry name" value="DUF2807"/>
    <property type="match status" value="1"/>
</dbReference>
<feature type="domain" description="Putative auto-transporter adhesin head GIN" evidence="1">
    <location>
        <begin position="42"/>
        <end position="221"/>
    </location>
</feature>
<organism evidence="2 3">
    <name type="scientific">Flavobacterium algoritolerans</name>
    <dbReference type="NCBI Taxonomy" id="3041254"/>
    <lineage>
        <taxon>Bacteria</taxon>
        <taxon>Pseudomonadati</taxon>
        <taxon>Bacteroidota</taxon>
        <taxon>Flavobacteriia</taxon>
        <taxon>Flavobacteriales</taxon>
        <taxon>Flavobacteriaceae</taxon>
        <taxon>Flavobacterium</taxon>
    </lineage>
</organism>
<dbReference type="InterPro" id="IPR021255">
    <property type="entry name" value="DUF2807"/>
</dbReference>
<accession>A0ABT6V7C2</accession>
<dbReference type="Proteomes" id="UP001243403">
    <property type="component" value="Unassembled WGS sequence"/>
</dbReference>